<proteinExistence type="predicted"/>
<dbReference type="Proteomes" id="UP000239494">
    <property type="component" value="Unassembled WGS sequence"/>
</dbReference>
<dbReference type="AlphaFoldDB" id="A0A2T0SWQ3"/>
<dbReference type="RefSeq" id="WP_106190775.1">
    <property type="nucleotide sequence ID" value="NZ_PVTF01000009.1"/>
</dbReference>
<feature type="chain" id="PRO_5015431667" evidence="1">
    <location>
        <begin position="26"/>
        <end position="129"/>
    </location>
</feature>
<gene>
    <name evidence="2" type="ORF">CLV43_10971</name>
</gene>
<dbReference type="EMBL" id="PVTF01000009">
    <property type="protein sequence ID" value="PRY37851.1"/>
    <property type="molecule type" value="Genomic_DNA"/>
</dbReference>
<organism evidence="2 3">
    <name type="scientific">Umezawaea tangerina</name>
    <dbReference type="NCBI Taxonomy" id="84725"/>
    <lineage>
        <taxon>Bacteria</taxon>
        <taxon>Bacillati</taxon>
        <taxon>Actinomycetota</taxon>
        <taxon>Actinomycetes</taxon>
        <taxon>Pseudonocardiales</taxon>
        <taxon>Pseudonocardiaceae</taxon>
        <taxon>Umezawaea</taxon>
    </lineage>
</organism>
<accession>A0A2T0SWQ3</accession>
<dbReference type="OrthoDB" id="191189at2"/>
<name>A0A2T0SWQ3_9PSEU</name>
<evidence type="ECO:0000313" key="2">
    <source>
        <dbReference type="EMBL" id="PRY37851.1"/>
    </source>
</evidence>
<evidence type="ECO:0000256" key="1">
    <source>
        <dbReference type="SAM" id="SignalP"/>
    </source>
</evidence>
<keyword evidence="1" id="KW-0732">Signal</keyword>
<sequence length="129" mass="13618">MRYAFTFAKVAPALLGIAGITPAGAYVDVDTDTLAIHFGPWSLTTPVANIAEATTTGPYHWWKAIGARLSLSDRGVTFGSTTTAGTCIAFHHPVPALDPFHLLRHPSATVTVTDPAALTAHLNRLVAAR</sequence>
<evidence type="ECO:0000313" key="3">
    <source>
        <dbReference type="Proteomes" id="UP000239494"/>
    </source>
</evidence>
<comment type="caution">
    <text evidence="2">The sequence shown here is derived from an EMBL/GenBank/DDBJ whole genome shotgun (WGS) entry which is preliminary data.</text>
</comment>
<reference evidence="2 3" key="1">
    <citation type="submission" date="2018-03" db="EMBL/GenBank/DDBJ databases">
        <title>Genomic Encyclopedia of Archaeal and Bacterial Type Strains, Phase II (KMG-II): from individual species to whole genera.</title>
        <authorList>
            <person name="Goeker M."/>
        </authorList>
    </citation>
    <scope>NUCLEOTIDE SEQUENCE [LARGE SCALE GENOMIC DNA]</scope>
    <source>
        <strain evidence="2 3">DSM 44720</strain>
    </source>
</reference>
<feature type="signal peptide" evidence="1">
    <location>
        <begin position="1"/>
        <end position="25"/>
    </location>
</feature>
<keyword evidence="3" id="KW-1185">Reference proteome</keyword>
<protein>
    <submittedName>
        <fullName evidence="2">Uncharacterized protein</fullName>
    </submittedName>
</protein>